<dbReference type="AlphaFoldDB" id="A0A0M3ALQ6"/>
<proteinExistence type="inferred from homology"/>
<dbReference type="STRING" id="56193.YP76_15805"/>
<dbReference type="SUPFAM" id="SSF56349">
    <property type="entry name" value="DNA breaking-rejoining enzymes"/>
    <property type="match status" value="1"/>
</dbReference>
<evidence type="ECO:0000256" key="2">
    <source>
        <dbReference type="ARBA" id="ARBA00022908"/>
    </source>
</evidence>
<dbReference type="InterPro" id="IPR013762">
    <property type="entry name" value="Integrase-like_cat_sf"/>
</dbReference>
<dbReference type="GO" id="GO:0015074">
    <property type="term" value="P:DNA integration"/>
    <property type="evidence" value="ECO:0007669"/>
    <property type="project" value="UniProtKB-KW"/>
</dbReference>
<reference evidence="6 7" key="1">
    <citation type="submission" date="2015-04" db="EMBL/GenBank/DDBJ databases">
        <title>Genome sequence of aromatic hydrocarbons-degrading Sphingobium chungbukense DJ77.</title>
        <authorList>
            <person name="Kim Y.-C."/>
            <person name="Chae J.-C."/>
        </authorList>
    </citation>
    <scope>NUCLEOTIDE SEQUENCE [LARGE SCALE GENOMIC DNA]</scope>
    <source>
        <strain evidence="6 7">DJ77</strain>
    </source>
</reference>
<evidence type="ECO:0000256" key="1">
    <source>
        <dbReference type="ARBA" id="ARBA00008857"/>
    </source>
</evidence>
<dbReference type="PATRIC" id="fig|56193.3.peg.3307"/>
<dbReference type="Gene3D" id="1.10.150.130">
    <property type="match status" value="1"/>
</dbReference>
<evidence type="ECO:0000313" key="7">
    <source>
        <dbReference type="Proteomes" id="UP000033874"/>
    </source>
</evidence>
<keyword evidence="4" id="KW-0233">DNA recombination</keyword>
<dbReference type="GO" id="GO:0003677">
    <property type="term" value="F:DNA binding"/>
    <property type="evidence" value="ECO:0007669"/>
    <property type="project" value="UniProtKB-KW"/>
</dbReference>
<dbReference type="PROSITE" id="PS51898">
    <property type="entry name" value="TYR_RECOMBINASE"/>
    <property type="match status" value="1"/>
</dbReference>
<dbReference type="GO" id="GO:0006310">
    <property type="term" value="P:DNA recombination"/>
    <property type="evidence" value="ECO:0007669"/>
    <property type="project" value="UniProtKB-KW"/>
</dbReference>
<dbReference type="InterPro" id="IPR002104">
    <property type="entry name" value="Integrase_catalytic"/>
</dbReference>
<dbReference type="PANTHER" id="PTHR30629:SF2">
    <property type="entry name" value="PROPHAGE INTEGRASE INTS-RELATED"/>
    <property type="match status" value="1"/>
</dbReference>
<keyword evidence="2" id="KW-0229">DNA integration</keyword>
<keyword evidence="3" id="KW-0238">DNA-binding</keyword>
<dbReference type="CDD" id="cd00801">
    <property type="entry name" value="INT_P4_C"/>
    <property type="match status" value="1"/>
</dbReference>
<organism evidence="6 7">
    <name type="scientific">Sphingobium chungbukense</name>
    <dbReference type="NCBI Taxonomy" id="56193"/>
    <lineage>
        <taxon>Bacteria</taxon>
        <taxon>Pseudomonadati</taxon>
        <taxon>Pseudomonadota</taxon>
        <taxon>Alphaproteobacteria</taxon>
        <taxon>Sphingomonadales</taxon>
        <taxon>Sphingomonadaceae</taxon>
        <taxon>Sphingobium</taxon>
    </lineage>
</organism>
<dbReference type="Proteomes" id="UP000033874">
    <property type="component" value="Unassembled WGS sequence"/>
</dbReference>
<dbReference type="InterPro" id="IPR025166">
    <property type="entry name" value="Integrase_DNA_bind_dom"/>
</dbReference>
<dbReference type="Pfam" id="PF00589">
    <property type="entry name" value="Phage_integrase"/>
    <property type="match status" value="1"/>
</dbReference>
<accession>A0A0M3ALQ6</accession>
<evidence type="ECO:0000256" key="4">
    <source>
        <dbReference type="ARBA" id="ARBA00023172"/>
    </source>
</evidence>
<dbReference type="Gene3D" id="1.10.443.10">
    <property type="entry name" value="Intergrase catalytic core"/>
    <property type="match status" value="1"/>
</dbReference>
<keyword evidence="7" id="KW-1185">Reference proteome</keyword>
<evidence type="ECO:0000259" key="5">
    <source>
        <dbReference type="PROSITE" id="PS51898"/>
    </source>
</evidence>
<dbReference type="Pfam" id="PF13356">
    <property type="entry name" value="Arm-DNA-bind_3"/>
    <property type="match status" value="1"/>
</dbReference>
<dbReference type="RefSeq" id="WP_046764579.1">
    <property type="nucleotide sequence ID" value="NZ_LBIC01000007.1"/>
</dbReference>
<evidence type="ECO:0000256" key="3">
    <source>
        <dbReference type="ARBA" id="ARBA00023125"/>
    </source>
</evidence>
<dbReference type="PANTHER" id="PTHR30629">
    <property type="entry name" value="PROPHAGE INTEGRASE"/>
    <property type="match status" value="1"/>
</dbReference>
<protein>
    <recommendedName>
        <fullName evidence="5">Tyr recombinase domain-containing protein</fullName>
    </recommendedName>
</protein>
<feature type="domain" description="Tyr recombinase" evidence="5">
    <location>
        <begin position="224"/>
        <end position="400"/>
    </location>
</feature>
<name>A0A0M3ALQ6_9SPHN</name>
<gene>
    <name evidence="6" type="ORF">YP76_15805</name>
</gene>
<dbReference type="InterPro" id="IPR053876">
    <property type="entry name" value="Phage_int_M"/>
</dbReference>
<dbReference type="EMBL" id="LBIC01000007">
    <property type="protein sequence ID" value="KKW91062.1"/>
    <property type="molecule type" value="Genomic_DNA"/>
</dbReference>
<dbReference type="InterPro" id="IPR038488">
    <property type="entry name" value="Integrase_DNA-bd_sf"/>
</dbReference>
<sequence length="430" mass="49243">MSRTIHKLKARRLETLNTPGWYGDGGGLWLRIRPSGSKSWKFIWIRDKVRREMGLGSYDAYTLDDAREMAAAARNLLKEGHDPIELRQTEQEEERVERIREEQEARPSIRTPTFLAYAKKYIAAHEGGWSNAKHIWQWTNSLEKHAKGILEISVDKITPQDVADALKPSWTTFAETAARVRGRIENVLDAAKAEGHIQSPWENPAKWKGNLQFLLPKRKRLVTGHHAAIPYEDMPEFFEALQKREAPAARALELTVLCATRTSETLLARWREVDLDRRIWTIPAERMKMRIEHRIPLSHAAVAVLRAVAGGKSCKPDDYIFPGQKPYSPLSQMAMPLLMRRMNLGQFTVHGMRSSFRDYMGDETDHAETVIEHALAHQVGSSVTRAYRRKDAFEKRKTVMTDWADYLQRRSPNFAAAGQQTRAANLEEVA</sequence>
<dbReference type="InterPro" id="IPR050808">
    <property type="entry name" value="Phage_Integrase"/>
</dbReference>
<comment type="similarity">
    <text evidence="1">Belongs to the 'phage' integrase family.</text>
</comment>
<dbReference type="Gene3D" id="3.30.160.390">
    <property type="entry name" value="Integrase, DNA-binding domain"/>
    <property type="match status" value="1"/>
</dbReference>
<dbReference type="Pfam" id="PF22022">
    <property type="entry name" value="Phage_int_M"/>
    <property type="match status" value="1"/>
</dbReference>
<dbReference type="InterPro" id="IPR011010">
    <property type="entry name" value="DNA_brk_join_enz"/>
</dbReference>
<comment type="caution">
    <text evidence="6">The sequence shown here is derived from an EMBL/GenBank/DDBJ whole genome shotgun (WGS) entry which is preliminary data.</text>
</comment>
<evidence type="ECO:0000313" key="6">
    <source>
        <dbReference type="EMBL" id="KKW91062.1"/>
    </source>
</evidence>
<dbReference type="InterPro" id="IPR010998">
    <property type="entry name" value="Integrase_recombinase_N"/>
</dbReference>